<dbReference type="Proteomes" id="UP001163823">
    <property type="component" value="Unassembled WGS sequence"/>
</dbReference>
<evidence type="ECO:0000313" key="2">
    <source>
        <dbReference type="EMBL" id="KAJ7941151.1"/>
    </source>
</evidence>
<dbReference type="EMBL" id="JARAOO010000400">
    <property type="protein sequence ID" value="KAJ7941151.1"/>
    <property type="molecule type" value="Genomic_DNA"/>
</dbReference>
<evidence type="ECO:0000313" key="3">
    <source>
        <dbReference type="Proteomes" id="UP001163823"/>
    </source>
</evidence>
<accession>A0AAD7KKJ7</accession>
<sequence length="324" mass="34874">MWQWQAAHSTQGSEVDSVSLRSYPTGKKVKSNPVLSGVVCSPHSNATHVNASRIREEVDWATFYDSPPVRTMNTDLPAFARQEVKISVNSPHNESVVPSTLKEIFLWKRKVYVMGPILYLPGEGKSLSSVYSFFTLNRDLTDSHTGSAPEARKGIGSPAAGAASTRPLGDIPGLSNANSEGYGTEQLEVNGAITTGYVIRFSLAIGAEDRMSPYLMYLLNRANRGITATFWSCLIPRVLKRGEEATAAECTTPTPLSSLLFNKKSRSEMELVGKAFRGGERGDRKFGQVSIHVFGLVGAVGSCLGGSVLVGRLSGVVAFGDIDP</sequence>
<feature type="region of interest" description="Disordered" evidence="1">
    <location>
        <begin position="144"/>
        <end position="179"/>
    </location>
</feature>
<protein>
    <submittedName>
        <fullName evidence="2">Uncharacterized protein</fullName>
    </submittedName>
</protein>
<gene>
    <name evidence="2" type="ORF">O6P43_035800</name>
</gene>
<dbReference type="AlphaFoldDB" id="A0AAD7KKJ7"/>
<keyword evidence="3" id="KW-1185">Reference proteome</keyword>
<name>A0AAD7KKJ7_QUISA</name>
<proteinExistence type="predicted"/>
<dbReference type="KEGG" id="qsa:O6P43_035800"/>
<comment type="caution">
    <text evidence="2">The sequence shown here is derived from an EMBL/GenBank/DDBJ whole genome shotgun (WGS) entry which is preliminary data.</text>
</comment>
<evidence type="ECO:0000256" key="1">
    <source>
        <dbReference type="SAM" id="MobiDB-lite"/>
    </source>
</evidence>
<reference evidence="2" key="1">
    <citation type="journal article" date="2023" name="Science">
        <title>Elucidation of the pathway for biosynthesis of saponin adjuvants from the soapbark tree.</title>
        <authorList>
            <person name="Reed J."/>
            <person name="Orme A."/>
            <person name="El-Demerdash A."/>
            <person name="Owen C."/>
            <person name="Martin L.B.B."/>
            <person name="Misra R.C."/>
            <person name="Kikuchi S."/>
            <person name="Rejzek M."/>
            <person name="Martin A.C."/>
            <person name="Harkess A."/>
            <person name="Leebens-Mack J."/>
            <person name="Louveau T."/>
            <person name="Stephenson M.J."/>
            <person name="Osbourn A."/>
        </authorList>
    </citation>
    <scope>NUCLEOTIDE SEQUENCE</scope>
    <source>
        <strain evidence="2">S10</strain>
    </source>
</reference>
<organism evidence="2 3">
    <name type="scientific">Quillaja saponaria</name>
    <name type="common">Soap bark tree</name>
    <dbReference type="NCBI Taxonomy" id="32244"/>
    <lineage>
        <taxon>Eukaryota</taxon>
        <taxon>Viridiplantae</taxon>
        <taxon>Streptophyta</taxon>
        <taxon>Embryophyta</taxon>
        <taxon>Tracheophyta</taxon>
        <taxon>Spermatophyta</taxon>
        <taxon>Magnoliopsida</taxon>
        <taxon>eudicotyledons</taxon>
        <taxon>Gunneridae</taxon>
        <taxon>Pentapetalae</taxon>
        <taxon>rosids</taxon>
        <taxon>fabids</taxon>
        <taxon>Fabales</taxon>
        <taxon>Quillajaceae</taxon>
        <taxon>Quillaja</taxon>
    </lineage>
</organism>